<dbReference type="Proteomes" id="UP001187192">
    <property type="component" value="Unassembled WGS sequence"/>
</dbReference>
<evidence type="ECO:0000313" key="1">
    <source>
        <dbReference type="EMBL" id="GMN65514.1"/>
    </source>
</evidence>
<comment type="caution">
    <text evidence="1">The sequence shown here is derived from an EMBL/GenBank/DDBJ whole genome shotgun (WGS) entry which is preliminary data.</text>
</comment>
<protein>
    <submittedName>
        <fullName evidence="1">Uncharacterized protein</fullName>
    </submittedName>
</protein>
<sequence length="98" mass="11543">MDLRKKLPVRAKLDGFLEYELLSCHVWTINQERRTTRKHNSAYSMDKTFLLHVGLDWLPPTAPWLYATVSDLQAILDARLWRDCAADCEMWDGHRHGF</sequence>
<accession>A0AA88E0G2</accession>
<organism evidence="1 2">
    <name type="scientific">Ficus carica</name>
    <name type="common">Common fig</name>
    <dbReference type="NCBI Taxonomy" id="3494"/>
    <lineage>
        <taxon>Eukaryota</taxon>
        <taxon>Viridiplantae</taxon>
        <taxon>Streptophyta</taxon>
        <taxon>Embryophyta</taxon>
        <taxon>Tracheophyta</taxon>
        <taxon>Spermatophyta</taxon>
        <taxon>Magnoliopsida</taxon>
        <taxon>eudicotyledons</taxon>
        <taxon>Gunneridae</taxon>
        <taxon>Pentapetalae</taxon>
        <taxon>rosids</taxon>
        <taxon>fabids</taxon>
        <taxon>Rosales</taxon>
        <taxon>Moraceae</taxon>
        <taxon>Ficeae</taxon>
        <taxon>Ficus</taxon>
    </lineage>
</organism>
<dbReference type="EMBL" id="BTGU01000240">
    <property type="protein sequence ID" value="GMN65514.1"/>
    <property type="molecule type" value="Genomic_DNA"/>
</dbReference>
<keyword evidence="2" id="KW-1185">Reference proteome</keyword>
<reference evidence="1" key="1">
    <citation type="submission" date="2023-07" db="EMBL/GenBank/DDBJ databases">
        <title>draft genome sequence of fig (Ficus carica).</title>
        <authorList>
            <person name="Takahashi T."/>
            <person name="Nishimura K."/>
        </authorList>
    </citation>
    <scope>NUCLEOTIDE SEQUENCE</scope>
</reference>
<gene>
    <name evidence="1" type="ORF">TIFTF001_034585</name>
</gene>
<name>A0AA88E0G2_FICCA</name>
<dbReference type="AlphaFoldDB" id="A0AA88E0G2"/>
<proteinExistence type="predicted"/>
<evidence type="ECO:0000313" key="2">
    <source>
        <dbReference type="Proteomes" id="UP001187192"/>
    </source>
</evidence>